<keyword evidence="9" id="KW-0175">Coiled coil</keyword>
<dbReference type="Gene3D" id="6.10.340.10">
    <property type="match status" value="1"/>
</dbReference>
<dbReference type="PROSITE" id="PS50111">
    <property type="entry name" value="CHEMOTAXIS_TRANSDUC_2"/>
    <property type="match status" value="1"/>
</dbReference>
<dbReference type="Gene3D" id="3.30.450.20">
    <property type="entry name" value="PAS domain"/>
    <property type="match status" value="1"/>
</dbReference>
<keyword evidence="5 10" id="KW-0472">Membrane</keyword>
<dbReference type="SUPFAM" id="SSF58104">
    <property type="entry name" value="Methyl-accepting chemotaxis protein (MCP) signaling domain"/>
    <property type="match status" value="1"/>
</dbReference>
<feature type="domain" description="Methyl-accepting transducer" evidence="11">
    <location>
        <begin position="308"/>
        <end position="544"/>
    </location>
</feature>
<organism evidence="13 14">
    <name type="scientific">Oceanidesulfovibrio marinus</name>
    <dbReference type="NCBI Taxonomy" id="370038"/>
    <lineage>
        <taxon>Bacteria</taxon>
        <taxon>Pseudomonadati</taxon>
        <taxon>Thermodesulfobacteriota</taxon>
        <taxon>Desulfovibrionia</taxon>
        <taxon>Desulfovibrionales</taxon>
        <taxon>Desulfovibrionaceae</taxon>
        <taxon>Oceanidesulfovibrio</taxon>
    </lineage>
</organism>
<feature type="coiled-coil region" evidence="9">
    <location>
        <begin position="484"/>
        <end position="518"/>
    </location>
</feature>
<accession>A0A6P1ZMW0</accession>
<dbReference type="Pfam" id="PF00672">
    <property type="entry name" value="HAMP"/>
    <property type="match status" value="1"/>
</dbReference>
<proteinExistence type="inferred from homology"/>
<feature type="transmembrane region" description="Helical" evidence="10">
    <location>
        <begin position="12"/>
        <end position="33"/>
    </location>
</feature>
<dbReference type="Pfam" id="PF00015">
    <property type="entry name" value="MCPsignal"/>
    <property type="match status" value="1"/>
</dbReference>
<comment type="caution">
    <text evidence="13">The sequence shown here is derived from an EMBL/GenBank/DDBJ whole genome shotgun (WGS) entry which is preliminary data.</text>
</comment>
<evidence type="ECO:0000256" key="4">
    <source>
        <dbReference type="ARBA" id="ARBA00022989"/>
    </source>
</evidence>
<evidence type="ECO:0000256" key="5">
    <source>
        <dbReference type="ARBA" id="ARBA00023136"/>
    </source>
</evidence>
<dbReference type="GO" id="GO:0007165">
    <property type="term" value="P:signal transduction"/>
    <property type="evidence" value="ECO:0007669"/>
    <property type="project" value="UniProtKB-KW"/>
</dbReference>
<protein>
    <recommendedName>
        <fullName evidence="15">Methyl-accepting chemotaxis sensory transducer with Cache sensor</fullName>
    </recommendedName>
</protein>
<dbReference type="EMBL" id="QMIF01000001">
    <property type="protein sequence ID" value="TVM36624.1"/>
    <property type="molecule type" value="Genomic_DNA"/>
</dbReference>
<comment type="similarity">
    <text evidence="7">Belongs to the methyl-accepting chemotaxis (MCP) protein family.</text>
</comment>
<dbReference type="InterPro" id="IPR004089">
    <property type="entry name" value="MCPsignal_dom"/>
</dbReference>
<dbReference type="PANTHER" id="PTHR32089">
    <property type="entry name" value="METHYL-ACCEPTING CHEMOTAXIS PROTEIN MCPB"/>
    <property type="match status" value="1"/>
</dbReference>
<dbReference type="SMART" id="SM00283">
    <property type="entry name" value="MA"/>
    <property type="match status" value="1"/>
</dbReference>
<feature type="domain" description="HAMP" evidence="12">
    <location>
        <begin position="212"/>
        <end position="264"/>
    </location>
</feature>
<dbReference type="AlphaFoldDB" id="A0A6P1ZMW0"/>
<dbReference type="SMART" id="SM00304">
    <property type="entry name" value="HAMP"/>
    <property type="match status" value="1"/>
</dbReference>
<keyword evidence="4 10" id="KW-1133">Transmembrane helix</keyword>
<keyword evidence="6 8" id="KW-0807">Transducer</keyword>
<dbReference type="SMART" id="SM01049">
    <property type="entry name" value="Cache_2"/>
    <property type="match status" value="1"/>
</dbReference>
<evidence type="ECO:0008006" key="15">
    <source>
        <dbReference type="Google" id="ProtNLM"/>
    </source>
</evidence>
<keyword evidence="3 10" id="KW-0812">Transmembrane</keyword>
<evidence type="ECO:0000313" key="14">
    <source>
        <dbReference type="Proteomes" id="UP000434052"/>
    </source>
</evidence>
<evidence type="ECO:0000313" key="13">
    <source>
        <dbReference type="EMBL" id="TVM36624.1"/>
    </source>
</evidence>
<dbReference type="PANTHER" id="PTHR32089:SF112">
    <property type="entry name" value="LYSOZYME-LIKE PROTEIN-RELATED"/>
    <property type="match status" value="1"/>
</dbReference>
<evidence type="ECO:0000256" key="8">
    <source>
        <dbReference type="PROSITE-ProRule" id="PRU00284"/>
    </source>
</evidence>
<evidence type="ECO:0000256" key="3">
    <source>
        <dbReference type="ARBA" id="ARBA00022692"/>
    </source>
</evidence>
<evidence type="ECO:0000256" key="1">
    <source>
        <dbReference type="ARBA" id="ARBA00004651"/>
    </source>
</evidence>
<evidence type="ECO:0000256" key="2">
    <source>
        <dbReference type="ARBA" id="ARBA00022475"/>
    </source>
</evidence>
<evidence type="ECO:0000256" key="10">
    <source>
        <dbReference type="SAM" id="Phobius"/>
    </source>
</evidence>
<name>A0A6P1ZMW0_9BACT</name>
<evidence type="ECO:0000256" key="6">
    <source>
        <dbReference type="ARBA" id="ARBA00023224"/>
    </source>
</evidence>
<gene>
    <name evidence="13" type="ORF">DQK91_01500</name>
</gene>
<sequence length="580" mass="63186">MKLLDRMSFARKVLLLPLIATVVFVGIFIFYGLPQFRHALIDTRVESNRNLVETAHSLVDAVREDAIANGLSEADAKERAMAMLRRLSYGESNYFWVNDLQGKMILHPALPELEGRSIAEAPFNTDFLEELLAKARKNGEGYVQYRWPRPGNDQPVDKISFVSLYKPWGWVIATGLYVDDVDARIIAFGEQAVLGLILAVILLFITSHLLASRIARPLHEAETALEKLARGKVDVDVSYEGHDEAGRMMAAMREMIAAHQALSEHANRLANGDLSVVMPPRSSDDVLGAALAELAESLRKQLGEIVHTMEVISRTATSLGGSVQMLASSTHETATSISETTASVTEVKTATRLGCDNAGALAESAKATLDTSRKGLEATRQNRAGMDRILEQINEAGSQVEALAEKAGMVEQITTFVADLSDRSQILAVNAAIEAAKAGEAGAGFEEVAREMRRLAVESKDATTHTRRILMDIRDSVQETATTARESTEVVQTASEQLSRAEQAITDLADQLGKAAQASSEIAATQQQEYTGVAQIGEAMESIRAASDQSAEVSEKLASESKSLDELNSRLERILNRYKF</sequence>
<dbReference type="InterPro" id="IPR033480">
    <property type="entry name" value="sCache_2"/>
</dbReference>
<evidence type="ECO:0000256" key="9">
    <source>
        <dbReference type="SAM" id="Coils"/>
    </source>
</evidence>
<keyword evidence="2" id="KW-1003">Cell membrane</keyword>
<dbReference type="Gene3D" id="1.10.287.950">
    <property type="entry name" value="Methyl-accepting chemotaxis protein"/>
    <property type="match status" value="1"/>
</dbReference>
<dbReference type="OrthoDB" id="9791237at2"/>
<dbReference type="InterPro" id="IPR003660">
    <property type="entry name" value="HAMP_dom"/>
</dbReference>
<dbReference type="Pfam" id="PF17200">
    <property type="entry name" value="sCache_2"/>
    <property type="match status" value="1"/>
</dbReference>
<dbReference type="GO" id="GO:0005886">
    <property type="term" value="C:plasma membrane"/>
    <property type="evidence" value="ECO:0007669"/>
    <property type="project" value="UniProtKB-SubCell"/>
</dbReference>
<comment type="subcellular location">
    <subcellularLocation>
        <location evidence="1">Cell membrane</location>
        <topology evidence="1">Multi-pass membrane protein</topology>
    </subcellularLocation>
</comment>
<dbReference type="Proteomes" id="UP000434052">
    <property type="component" value="Unassembled WGS sequence"/>
</dbReference>
<evidence type="ECO:0000259" key="12">
    <source>
        <dbReference type="PROSITE" id="PS50885"/>
    </source>
</evidence>
<evidence type="ECO:0000256" key="7">
    <source>
        <dbReference type="ARBA" id="ARBA00029447"/>
    </source>
</evidence>
<reference evidence="13 14" key="1">
    <citation type="submission" date="2018-06" db="EMBL/GenBank/DDBJ databases">
        <title>Complete genome of Desulfovibrio marinus P48SEP.</title>
        <authorList>
            <person name="Crispim J.S."/>
            <person name="Vidigal P.M.P."/>
            <person name="Silva L.C.F."/>
            <person name="Araujo L.C."/>
            <person name="Laguardia C.N."/>
            <person name="Dias R.S."/>
            <person name="Sousa M.P."/>
            <person name="Paula S.O."/>
            <person name="Silva C."/>
        </authorList>
    </citation>
    <scope>NUCLEOTIDE SEQUENCE [LARGE SCALE GENOMIC DNA]</scope>
    <source>
        <strain evidence="13 14">P48SEP</strain>
    </source>
</reference>
<dbReference type="RefSeq" id="WP_144233661.1">
    <property type="nucleotide sequence ID" value="NZ_QMIF01000001.1"/>
</dbReference>
<dbReference type="PROSITE" id="PS50885">
    <property type="entry name" value="HAMP"/>
    <property type="match status" value="1"/>
</dbReference>
<evidence type="ECO:0000259" key="11">
    <source>
        <dbReference type="PROSITE" id="PS50111"/>
    </source>
</evidence>
<dbReference type="CDD" id="cd06225">
    <property type="entry name" value="HAMP"/>
    <property type="match status" value="2"/>
</dbReference>